<reference evidence="2 3" key="2">
    <citation type="submission" date="2019-07" db="EMBL/GenBank/DDBJ databases">
        <title>Seonamhaeicola sp. W255 draft genome.</title>
        <authorList>
            <person name="Zhang X.-Y."/>
            <person name="Zhang R."/>
            <person name="Zhong Y.-L."/>
            <person name="Du Z.-J."/>
        </authorList>
    </citation>
    <scope>NUCLEOTIDE SEQUENCE [LARGE SCALE GENOMIC DNA]</scope>
    <source>
        <strain evidence="2 3">W255</strain>
    </source>
</reference>
<dbReference type="InterPro" id="IPR001173">
    <property type="entry name" value="Glyco_trans_2-like"/>
</dbReference>
<dbReference type="PANTHER" id="PTHR22916">
    <property type="entry name" value="GLYCOSYLTRANSFERASE"/>
    <property type="match status" value="1"/>
</dbReference>
<dbReference type="CDD" id="cd00761">
    <property type="entry name" value="Glyco_tranf_GTA_type"/>
    <property type="match status" value="1"/>
</dbReference>
<dbReference type="GO" id="GO:0016758">
    <property type="term" value="F:hexosyltransferase activity"/>
    <property type="evidence" value="ECO:0007669"/>
    <property type="project" value="UniProtKB-ARBA"/>
</dbReference>
<dbReference type="PANTHER" id="PTHR22916:SF3">
    <property type="entry name" value="UDP-GLCNAC:BETAGAL BETA-1,3-N-ACETYLGLUCOSAMINYLTRANSFERASE-LIKE PROTEIN 1"/>
    <property type="match status" value="1"/>
</dbReference>
<dbReference type="AlphaFoldDB" id="A0A562YI20"/>
<dbReference type="EMBL" id="SMZJ02000001">
    <property type="protein sequence ID" value="TWO34371.1"/>
    <property type="molecule type" value="Genomic_DNA"/>
</dbReference>
<dbReference type="SUPFAM" id="SSF53448">
    <property type="entry name" value="Nucleotide-diphospho-sugar transferases"/>
    <property type="match status" value="1"/>
</dbReference>
<keyword evidence="3" id="KW-1185">Reference proteome</keyword>
<dbReference type="OrthoDB" id="597270at2"/>
<dbReference type="InterPro" id="IPR029044">
    <property type="entry name" value="Nucleotide-diphossugar_trans"/>
</dbReference>
<keyword evidence="2" id="KW-0808">Transferase</keyword>
<evidence type="ECO:0000313" key="2">
    <source>
        <dbReference type="EMBL" id="TWO34371.1"/>
    </source>
</evidence>
<reference evidence="2 3" key="1">
    <citation type="submission" date="2019-03" db="EMBL/GenBank/DDBJ databases">
        <authorList>
            <person name="Zhong Y.L."/>
        </authorList>
    </citation>
    <scope>NUCLEOTIDE SEQUENCE [LARGE SCALE GENOMIC DNA]</scope>
    <source>
        <strain evidence="2 3">W255</strain>
    </source>
</reference>
<organism evidence="2 3">
    <name type="scientific">Seonamhaeicola sediminis</name>
    <dbReference type="NCBI Taxonomy" id="2528206"/>
    <lineage>
        <taxon>Bacteria</taxon>
        <taxon>Pseudomonadati</taxon>
        <taxon>Bacteroidota</taxon>
        <taxon>Flavobacteriia</taxon>
        <taxon>Flavobacteriales</taxon>
        <taxon>Flavobacteriaceae</taxon>
    </lineage>
</organism>
<sequence>MIQFIDLKPLVSIIIPTYNRAHLISETLNSIRAQSYTNWECIIIDDGSNDNTKEVLNSYLIKDTRFSYYKRLKTFKKGPSGCRNYGFSLSKGAYVNWFDSDDIMKPNKLEKDVELLKDESYDFTISQTQYFESDSNKVLNVWNRALYSDDPLNDFIMQKIGWSVNAPLWRKKTLIENNFHFDERLFNGDDYYYHIQALTLKLMPVIVQDILSMARVHPNRIEEFGYKAYSKSIIVYELLKYQKKYKLSKECIDSQKKMSWYLLKNMYKHKKINHGLSFSIQLYKIDSKEFSLKKVVSVFFVGLFYYITGKGYSYFNKV</sequence>
<evidence type="ECO:0000313" key="3">
    <source>
        <dbReference type="Proteomes" id="UP000295814"/>
    </source>
</evidence>
<gene>
    <name evidence="2" type="ORF">E1J38_000545</name>
</gene>
<comment type="caution">
    <text evidence="2">The sequence shown here is derived from an EMBL/GenBank/DDBJ whole genome shotgun (WGS) entry which is preliminary data.</text>
</comment>
<protein>
    <submittedName>
        <fullName evidence="2">Glycosyltransferase family 2 protein</fullName>
    </submittedName>
</protein>
<feature type="domain" description="Glycosyltransferase 2-like" evidence="1">
    <location>
        <begin position="12"/>
        <end position="143"/>
    </location>
</feature>
<proteinExistence type="predicted"/>
<evidence type="ECO:0000259" key="1">
    <source>
        <dbReference type="Pfam" id="PF00535"/>
    </source>
</evidence>
<name>A0A562YI20_9FLAO</name>
<dbReference type="Pfam" id="PF00535">
    <property type="entry name" value="Glycos_transf_2"/>
    <property type="match status" value="1"/>
</dbReference>
<dbReference type="Proteomes" id="UP000295814">
    <property type="component" value="Unassembled WGS sequence"/>
</dbReference>
<accession>A0A562YI20</accession>
<dbReference type="Gene3D" id="3.90.550.10">
    <property type="entry name" value="Spore Coat Polysaccharide Biosynthesis Protein SpsA, Chain A"/>
    <property type="match status" value="1"/>
</dbReference>